<organism evidence="1 2">
    <name type="scientific">Anaerocolumna xylanovorans DSM 12503</name>
    <dbReference type="NCBI Taxonomy" id="1121345"/>
    <lineage>
        <taxon>Bacteria</taxon>
        <taxon>Bacillati</taxon>
        <taxon>Bacillota</taxon>
        <taxon>Clostridia</taxon>
        <taxon>Lachnospirales</taxon>
        <taxon>Lachnospiraceae</taxon>
        <taxon>Anaerocolumna</taxon>
    </lineage>
</organism>
<evidence type="ECO:0000313" key="1">
    <source>
        <dbReference type="EMBL" id="SHO43467.1"/>
    </source>
</evidence>
<proteinExistence type="predicted"/>
<gene>
    <name evidence="1" type="ORF">SAMN02745217_00253</name>
</gene>
<sequence length="194" mass="22299">MTKKDKKTYLIPMEVTRETIKAYGIKKEDVVPAKIGNKIVSAIMIPTDDEELYLSYMRPIWAEMKREERGRRCIVSDGKGSLKRCEMDCKACKKMKDGAPLSLESFFEETELEFEDPAANQCETILTAMLFEDLLESLRNKAPELAPIFEVLYDGKSQRTIANLINKPQSSVNDMIKRMRTILQQHISRDDLGR</sequence>
<dbReference type="RefSeq" id="WP_084558399.1">
    <property type="nucleotide sequence ID" value="NZ_FRFD01000003.1"/>
</dbReference>
<evidence type="ECO:0000313" key="2">
    <source>
        <dbReference type="Proteomes" id="UP000184612"/>
    </source>
</evidence>
<dbReference type="Proteomes" id="UP000184612">
    <property type="component" value="Unassembled WGS sequence"/>
</dbReference>
<accession>A0A1M7XX70</accession>
<dbReference type="STRING" id="1121345.SAMN02745217_00253"/>
<dbReference type="EMBL" id="FRFD01000003">
    <property type="protein sequence ID" value="SHO43467.1"/>
    <property type="molecule type" value="Genomic_DNA"/>
</dbReference>
<keyword evidence="2" id="KW-1185">Reference proteome</keyword>
<name>A0A1M7XX70_9FIRM</name>
<dbReference type="OrthoDB" id="2043637at2"/>
<protein>
    <submittedName>
        <fullName evidence="1">Uncharacterized protein</fullName>
    </submittedName>
</protein>
<dbReference type="AlphaFoldDB" id="A0A1M7XX70"/>
<reference evidence="1 2" key="1">
    <citation type="submission" date="2016-12" db="EMBL/GenBank/DDBJ databases">
        <authorList>
            <person name="Song W.-J."/>
            <person name="Kurnit D.M."/>
        </authorList>
    </citation>
    <scope>NUCLEOTIDE SEQUENCE [LARGE SCALE GENOMIC DNA]</scope>
    <source>
        <strain evidence="1 2">DSM 12503</strain>
    </source>
</reference>